<dbReference type="InterPro" id="IPR002161">
    <property type="entry name" value="PdxT/SNO"/>
</dbReference>
<dbReference type="Gene3D" id="3.40.50.880">
    <property type="match status" value="1"/>
</dbReference>
<feature type="non-terminal residue" evidence="6">
    <location>
        <position position="179"/>
    </location>
</feature>
<dbReference type="CDD" id="cd01749">
    <property type="entry name" value="GATase1_PB"/>
    <property type="match status" value="1"/>
</dbReference>
<evidence type="ECO:0000256" key="1">
    <source>
        <dbReference type="ARBA" id="ARBA00022801"/>
    </source>
</evidence>
<dbReference type="GO" id="GO:0005829">
    <property type="term" value="C:cytosol"/>
    <property type="evidence" value="ECO:0007669"/>
    <property type="project" value="TreeGrafter"/>
</dbReference>
<dbReference type="GO" id="GO:0008614">
    <property type="term" value="P:pyridoxine metabolic process"/>
    <property type="evidence" value="ECO:0007669"/>
    <property type="project" value="TreeGrafter"/>
</dbReference>
<dbReference type="GO" id="GO:0042823">
    <property type="term" value="P:pyridoxal phosphate biosynthetic process"/>
    <property type="evidence" value="ECO:0007669"/>
    <property type="project" value="InterPro"/>
</dbReference>
<dbReference type="PANTHER" id="PTHR31559:SF0">
    <property type="entry name" value="PYRIDOXAL 5'-PHOSPHATE SYNTHASE SUBUNIT SNO1-RELATED"/>
    <property type="match status" value="1"/>
</dbReference>
<keyword evidence="4" id="KW-0456">Lyase</keyword>
<dbReference type="PIRSF" id="PIRSF005639">
    <property type="entry name" value="Glut_amidoT_SNO"/>
    <property type="match status" value="1"/>
</dbReference>
<dbReference type="GO" id="GO:1903600">
    <property type="term" value="C:glutaminase complex"/>
    <property type="evidence" value="ECO:0007669"/>
    <property type="project" value="TreeGrafter"/>
</dbReference>
<name>A0A0F9F6F6_9ZZZZ</name>
<keyword evidence="3" id="KW-0315">Glutamine amidotransferase</keyword>
<evidence type="ECO:0008006" key="7">
    <source>
        <dbReference type="Google" id="ProtNLM"/>
    </source>
</evidence>
<evidence type="ECO:0000313" key="6">
    <source>
        <dbReference type="EMBL" id="KKL46662.1"/>
    </source>
</evidence>
<accession>A0A0F9F6F6</accession>
<dbReference type="PROSITE" id="PS51130">
    <property type="entry name" value="PDXT_SNO_2"/>
    <property type="match status" value="1"/>
</dbReference>
<protein>
    <recommendedName>
        <fullName evidence="7">Glutaminase</fullName>
    </recommendedName>
</protein>
<evidence type="ECO:0000256" key="4">
    <source>
        <dbReference type="ARBA" id="ARBA00023239"/>
    </source>
</evidence>
<comment type="catalytic activity">
    <reaction evidence="5">
        <text>L-glutamine + H2O = L-glutamate + NH4(+)</text>
        <dbReference type="Rhea" id="RHEA:15889"/>
        <dbReference type="ChEBI" id="CHEBI:15377"/>
        <dbReference type="ChEBI" id="CHEBI:28938"/>
        <dbReference type="ChEBI" id="CHEBI:29985"/>
        <dbReference type="ChEBI" id="CHEBI:58359"/>
        <dbReference type="EC" id="3.5.1.2"/>
    </reaction>
</comment>
<sequence>MRQVRTPDGLRDLDGLIMPGGESTTFCRLIQDFNLYDPLRAVIKSGLPVWGTCAGLIILAQRASDLDFPTLGALDITVRRNAYGRQVDSFETNLSIPAIADGSSRPFHSVFIRAPVIEEVGDGVEVLAHLPADAGPAAASPVALRQGPFIATSFHPELADDDRFHRYFLDIVRQQGRGY</sequence>
<dbReference type="PROSITE" id="PS51273">
    <property type="entry name" value="GATASE_TYPE_1"/>
    <property type="match status" value="1"/>
</dbReference>
<evidence type="ECO:0000256" key="2">
    <source>
        <dbReference type="ARBA" id="ARBA00022898"/>
    </source>
</evidence>
<reference evidence="6" key="1">
    <citation type="journal article" date="2015" name="Nature">
        <title>Complex archaea that bridge the gap between prokaryotes and eukaryotes.</title>
        <authorList>
            <person name="Spang A."/>
            <person name="Saw J.H."/>
            <person name="Jorgensen S.L."/>
            <person name="Zaremba-Niedzwiedzka K."/>
            <person name="Martijn J."/>
            <person name="Lind A.E."/>
            <person name="van Eijk R."/>
            <person name="Schleper C."/>
            <person name="Guy L."/>
            <person name="Ettema T.J."/>
        </authorList>
    </citation>
    <scope>NUCLEOTIDE SEQUENCE</scope>
</reference>
<dbReference type="PANTHER" id="PTHR31559">
    <property type="entry name" value="PYRIDOXAL 5'-PHOSPHATE SYNTHASE SUBUNIT SNO"/>
    <property type="match status" value="1"/>
</dbReference>
<dbReference type="EMBL" id="LAZR01033945">
    <property type="protein sequence ID" value="KKL46662.1"/>
    <property type="molecule type" value="Genomic_DNA"/>
</dbReference>
<dbReference type="SUPFAM" id="SSF52317">
    <property type="entry name" value="Class I glutamine amidotransferase-like"/>
    <property type="match status" value="1"/>
</dbReference>
<gene>
    <name evidence="6" type="ORF">LCGC14_2343330</name>
</gene>
<proteinExistence type="predicted"/>
<evidence type="ECO:0000256" key="3">
    <source>
        <dbReference type="ARBA" id="ARBA00022962"/>
    </source>
</evidence>
<dbReference type="PROSITE" id="PS51274">
    <property type="entry name" value="GATASE_COBBQ"/>
    <property type="match status" value="1"/>
</dbReference>
<dbReference type="InterPro" id="IPR029062">
    <property type="entry name" value="Class_I_gatase-like"/>
</dbReference>
<dbReference type="AlphaFoldDB" id="A0A0F9F6F6"/>
<dbReference type="FunFam" id="3.40.50.880:FF:000010">
    <property type="entry name" value="uncharacterized protein LOC100176842 isoform X2"/>
    <property type="match status" value="1"/>
</dbReference>
<dbReference type="GO" id="GO:0004359">
    <property type="term" value="F:glutaminase activity"/>
    <property type="evidence" value="ECO:0007669"/>
    <property type="project" value="UniProtKB-EC"/>
</dbReference>
<evidence type="ECO:0000256" key="5">
    <source>
        <dbReference type="ARBA" id="ARBA00049534"/>
    </source>
</evidence>
<keyword evidence="2" id="KW-0663">Pyridoxal phosphate</keyword>
<keyword evidence="1" id="KW-0378">Hydrolase</keyword>
<comment type="caution">
    <text evidence="6">The sequence shown here is derived from an EMBL/GenBank/DDBJ whole genome shotgun (WGS) entry which is preliminary data.</text>
</comment>
<dbReference type="NCBIfam" id="TIGR03800">
    <property type="entry name" value="PLP_synth_Pdx2"/>
    <property type="match status" value="1"/>
</dbReference>
<dbReference type="GO" id="GO:0016829">
    <property type="term" value="F:lyase activity"/>
    <property type="evidence" value="ECO:0007669"/>
    <property type="project" value="UniProtKB-KW"/>
</dbReference>
<organism evidence="6">
    <name type="scientific">marine sediment metagenome</name>
    <dbReference type="NCBI Taxonomy" id="412755"/>
    <lineage>
        <taxon>unclassified sequences</taxon>
        <taxon>metagenomes</taxon>
        <taxon>ecological metagenomes</taxon>
    </lineage>
</organism>
<dbReference type="Pfam" id="PF01174">
    <property type="entry name" value="SNO"/>
    <property type="match status" value="1"/>
</dbReference>